<evidence type="ECO:0000313" key="2">
    <source>
        <dbReference type="EMBL" id="CAG8651503.1"/>
    </source>
</evidence>
<organism evidence="2 3">
    <name type="scientific">Gigaspora margarita</name>
    <dbReference type="NCBI Taxonomy" id="4874"/>
    <lineage>
        <taxon>Eukaryota</taxon>
        <taxon>Fungi</taxon>
        <taxon>Fungi incertae sedis</taxon>
        <taxon>Mucoromycota</taxon>
        <taxon>Glomeromycotina</taxon>
        <taxon>Glomeromycetes</taxon>
        <taxon>Diversisporales</taxon>
        <taxon>Gigasporaceae</taxon>
        <taxon>Gigaspora</taxon>
    </lineage>
</organism>
<protein>
    <submittedName>
        <fullName evidence="2">4934_t:CDS:1</fullName>
    </submittedName>
</protein>
<dbReference type="EMBL" id="CAJVQB010005029">
    <property type="protein sequence ID" value="CAG8651503.1"/>
    <property type="molecule type" value="Genomic_DNA"/>
</dbReference>
<gene>
    <name evidence="2" type="ORF">GMARGA_LOCUS9379</name>
</gene>
<comment type="caution">
    <text evidence="2">The sequence shown here is derived from an EMBL/GenBank/DDBJ whole genome shotgun (WGS) entry which is preliminary data.</text>
</comment>
<keyword evidence="1" id="KW-0175">Coiled coil</keyword>
<keyword evidence="3" id="KW-1185">Reference proteome</keyword>
<evidence type="ECO:0000256" key="1">
    <source>
        <dbReference type="SAM" id="Coils"/>
    </source>
</evidence>
<evidence type="ECO:0000313" key="3">
    <source>
        <dbReference type="Proteomes" id="UP000789901"/>
    </source>
</evidence>
<accession>A0ABN7US09</accession>
<feature type="coiled-coil region" evidence="1">
    <location>
        <begin position="3"/>
        <end position="30"/>
    </location>
</feature>
<proteinExistence type="predicted"/>
<sequence length="144" mass="17337">MALERINKKLEKIREILQCEKLELADENLEYANIRTTLLKIKEIRRNSTKLLKWVEIPHNIRKIIKGTEPRWFQEMGEMIKDQENLNINDYELNPFTLKEIKKKDLQNEKWIMTKEGLIGRVKNIKNRRVTLSHWNIEGNIITE</sequence>
<dbReference type="Proteomes" id="UP000789901">
    <property type="component" value="Unassembled WGS sequence"/>
</dbReference>
<name>A0ABN7US09_GIGMA</name>
<reference evidence="2 3" key="1">
    <citation type="submission" date="2021-06" db="EMBL/GenBank/DDBJ databases">
        <authorList>
            <person name="Kallberg Y."/>
            <person name="Tangrot J."/>
            <person name="Rosling A."/>
        </authorList>
    </citation>
    <scope>NUCLEOTIDE SEQUENCE [LARGE SCALE GENOMIC DNA]</scope>
    <source>
        <strain evidence="2 3">120-4 pot B 10/14</strain>
    </source>
</reference>